<dbReference type="InterPro" id="IPR013547">
    <property type="entry name" value="P4H_N"/>
</dbReference>
<organism evidence="16 17">
    <name type="scientific">Denticeps clupeoides</name>
    <name type="common">denticle herring</name>
    <dbReference type="NCBI Taxonomy" id="299321"/>
    <lineage>
        <taxon>Eukaryota</taxon>
        <taxon>Metazoa</taxon>
        <taxon>Chordata</taxon>
        <taxon>Craniata</taxon>
        <taxon>Vertebrata</taxon>
        <taxon>Euteleostomi</taxon>
        <taxon>Actinopterygii</taxon>
        <taxon>Neopterygii</taxon>
        <taxon>Teleostei</taxon>
        <taxon>Clupei</taxon>
        <taxon>Clupeiformes</taxon>
        <taxon>Denticipitoidei</taxon>
        <taxon>Denticipitidae</taxon>
        <taxon>Denticeps</taxon>
    </lineage>
</organism>
<keyword evidence="8" id="KW-0256">Endoplasmic reticulum</keyword>
<keyword evidence="17" id="KW-1185">Reference proteome</keyword>
<dbReference type="EC" id="1.14.11.2" evidence="5"/>
<dbReference type="RefSeq" id="XP_028838592.1">
    <property type="nucleotide sequence ID" value="XM_028982759.1"/>
</dbReference>
<keyword evidence="12" id="KW-0408">Iron</keyword>
<dbReference type="GO" id="GO:0005506">
    <property type="term" value="F:iron ion binding"/>
    <property type="evidence" value="ECO:0007669"/>
    <property type="project" value="InterPro"/>
</dbReference>
<evidence type="ECO:0000256" key="8">
    <source>
        <dbReference type="ARBA" id="ARBA00022824"/>
    </source>
</evidence>
<keyword evidence="10" id="KW-0223">Dioxygenase</keyword>
<evidence type="ECO:0000256" key="5">
    <source>
        <dbReference type="ARBA" id="ARBA00012269"/>
    </source>
</evidence>
<comment type="similarity">
    <text evidence="4">Belongs to the P4HA family.</text>
</comment>
<evidence type="ECO:0000256" key="3">
    <source>
        <dbReference type="ARBA" id="ARBA00004319"/>
    </source>
</evidence>
<dbReference type="GeneTree" id="ENSGT00940000157695"/>
<dbReference type="Pfam" id="PF08336">
    <property type="entry name" value="P4Ha_N"/>
    <property type="match status" value="1"/>
</dbReference>
<dbReference type="FunFam" id="2.60.120.620:FF:000001">
    <property type="entry name" value="Prolyl 4-hydroxylase subunit alpha 2"/>
    <property type="match status" value="1"/>
</dbReference>
<evidence type="ECO:0000256" key="4">
    <source>
        <dbReference type="ARBA" id="ARBA00006511"/>
    </source>
</evidence>
<evidence type="ECO:0000256" key="12">
    <source>
        <dbReference type="ARBA" id="ARBA00023004"/>
    </source>
</evidence>
<reference evidence="16" key="2">
    <citation type="submission" date="2025-08" db="UniProtKB">
        <authorList>
            <consortium name="Ensembl"/>
        </authorList>
    </citation>
    <scope>IDENTIFICATION</scope>
</reference>
<dbReference type="InterPro" id="IPR005123">
    <property type="entry name" value="Oxoglu/Fe-dep_dioxygenase_dom"/>
</dbReference>
<evidence type="ECO:0000259" key="15">
    <source>
        <dbReference type="PROSITE" id="PS51471"/>
    </source>
</evidence>
<dbReference type="InterPro" id="IPR059068">
    <property type="entry name" value="TPR_P4H"/>
</dbReference>
<protein>
    <recommendedName>
        <fullName evidence="5">procollagen-proline 4-dioxygenase</fullName>
        <ecNumber evidence="5">1.14.11.2</ecNumber>
    </recommendedName>
</protein>
<keyword evidence="13" id="KW-0325">Glycoprotein</keyword>
<evidence type="ECO:0000256" key="1">
    <source>
        <dbReference type="ARBA" id="ARBA00001961"/>
    </source>
</evidence>
<evidence type="ECO:0000256" key="11">
    <source>
        <dbReference type="ARBA" id="ARBA00023002"/>
    </source>
</evidence>
<dbReference type="RefSeq" id="XP_028838593.1">
    <property type="nucleotide sequence ID" value="XM_028982760.1"/>
</dbReference>
<gene>
    <name evidence="16" type="primary">LOC114792024</name>
</gene>
<dbReference type="GO" id="GO:0004656">
    <property type="term" value="F:procollagen-proline 4-dioxygenase activity"/>
    <property type="evidence" value="ECO:0007669"/>
    <property type="project" value="UniProtKB-EC"/>
</dbReference>
<dbReference type="Gene3D" id="1.25.40.10">
    <property type="entry name" value="Tetratricopeptide repeat domain"/>
    <property type="match status" value="1"/>
</dbReference>
<feature type="chain" id="PRO_5044209205" description="procollagen-proline 4-dioxygenase" evidence="14">
    <location>
        <begin position="20"/>
        <end position="523"/>
    </location>
</feature>
<dbReference type="InterPro" id="IPR044862">
    <property type="entry name" value="Pro_4_hyd_alph_FE2OG_OXY"/>
</dbReference>
<keyword evidence="11" id="KW-0560">Oxidoreductase</keyword>
<evidence type="ECO:0000256" key="6">
    <source>
        <dbReference type="ARBA" id="ARBA00022723"/>
    </source>
</evidence>
<dbReference type="GO" id="GO:0005788">
    <property type="term" value="C:endoplasmic reticulum lumen"/>
    <property type="evidence" value="ECO:0007669"/>
    <property type="project" value="UniProtKB-SubCell"/>
</dbReference>
<evidence type="ECO:0000313" key="16">
    <source>
        <dbReference type="Ensembl" id="ENSDCDP00010030131.1"/>
    </source>
</evidence>
<evidence type="ECO:0000256" key="10">
    <source>
        <dbReference type="ARBA" id="ARBA00022964"/>
    </source>
</evidence>
<comment type="subcellular location">
    <subcellularLocation>
        <location evidence="3">Endoplasmic reticulum lumen</location>
    </subcellularLocation>
</comment>
<evidence type="ECO:0000313" key="17">
    <source>
        <dbReference type="Proteomes" id="UP000694580"/>
    </source>
</evidence>
<dbReference type="InterPro" id="IPR011990">
    <property type="entry name" value="TPR-like_helical_dom_sf"/>
</dbReference>
<dbReference type="AlphaFoldDB" id="A0AAY4CC09"/>
<reference evidence="16" key="3">
    <citation type="submission" date="2025-09" db="UniProtKB">
        <authorList>
            <consortium name="Ensembl"/>
        </authorList>
    </citation>
    <scope>IDENTIFICATION</scope>
</reference>
<evidence type="ECO:0000256" key="2">
    <source>
        <dbReference type="ARBA" id="ARBA00002035"/>
    </source>
</evidence>
<dbReference type="Proteomes" id="UP000694580">
    <property type="component" value="Chromosome 6"/>
</dbReference>
<keyword evidence="14" id="KW-0732">Signal</keyword>
<evidence type="ECO:0000256" key="7">
    <source>
        <dbReference type="ARBA" id="ARBA00022803"/>
    </source>
</evidence>
<keyword evidence="6" id="KW-0479">Metal-binding</keyword>
<name>A0AAY4CC09_9TELE</name>
<dbReference type="PROSITE" id="PS51471">
    <property type="entry name" value="FE2OG_OXY"/>
    <property type="match status" value="1"/>
</dbReference>
<sequence length="523" mass="58969">MNMNLEWHILFLLIHGILCEEQTEFYSSTDSMTELIVMEKELMETLGAYIAAEETRLENLKRMLSCPVETLVSEDSIEELERHISNPFKAYKLVRGLRKKWKLVEEITTNSSSQDFLGVLKQKSQGLPSDGDVDGVALGLVRLQETYHLHPESVMKGGVPGLVGTGALDPDEMFHIATVAHQNWKYQYAFLWMQETLRQLDEGVESEVSKMEVLRILAPLSFQMGVLPVALNLTQQILEQDSSDLLTLAQFAHYKSLKESVLTPNGYKNPFDLSIMHNMSYEALCRGEGSKMTDKRRRRLFCRYSSGGGNARLIYAPVKEEDEWDHPRIIRYHELMSDKEIEIIKTLARPKLARAKVVDHSTGNKYSTEFRVSKSAWLAEDEDPVVVHVTQRVADVTGLDMASAEILQVANYGIGGQYEPHFDSKLTGDTEFELKGGRIATVLIYMSDVEIGGATVFPAIGAALKPQKGSAVVWFNLLQNGEEDANTLHAACPVFVGNKWVANKWIRAHGQEFRRRCSLSHTE</sequence>
<dbReference type="SMART" id="SM00702">
    <property type="entry name" value="P4Hc"/>
    <property type="match status" value="1"/>
</dbReference>
<comment type="function">
    <text evidence="2">Catalyzes the post-translational formation of 4-hydroxyproline in -Xaa-Pro-Gly- sequences in collagens and other proteins.</text>
</comment>
<keyword evidence="9" id="KW-0847">Vitamin C</keyword>
<dbReference type="GO" id="GO:0031418">
    <property type="term" value="F:L-ascorbic acid binding"/>
    <property type="evidence" value="ECO:0007669"/>
    <property type="project" value="UniProtKB-KW"/>
</dbReference>
<evidence type="ECO:0000256" key="14">
    <source>
        <dbReference type="SAM" id="SignalP"/>
    </source>
</evidence>
<reference evidence="16 17" key="1">
    <citation type="submission" date="2020-06" db="EMBL/GenBank/DDBJ databases">
        <authorList>
            <consortium name="Wellcome Sanger Institute Data Sharing"/>
        </authorList>
    </citation>
    <scope>NUCLEOTIDE SEQUENCE [LARGE SCALE GENOMIC DNA]</scope>
</reference>
<feature type="domain" description="Fe2OG dioxygenase" evidence="15">
    <location>
        <begin position="403"/>
        <end position="508"/>
    </location>
</feature>
<dbReference type="GeneID" id="114792024"/>
<proteinExistence type="inferred from homology"/>
<dbReference type="Gene3D" id="2.60.120.620">
    <property type="entry name" value="q2cbj1_9rhob like domain"/>
    <property type="match status" value="1"/>
</dbReference>
<dbReference type="Gene3D" id="6.10.140.1460">
    <property type="match status" value="1"/>
</dbReference>
<accession>A0AAY4CC09</accession>
<dbReference type="PANTHER" id="PTHR10869">
    <property type="entry name" value="PROLYL 4-HYDROXYLASE ALPHA SUBUNIT"/>
    <property type="match status" value="1"/>
</dbReference>
<dbReference type="Ensembl" id="ENSDCDT00010037454.1">
    <property type="protein sequence ID" value="ENSDCDP00010030131.1"/>
    <property type="gene ID" value="ENSDCDG00010019361.1"/>
</dbReference>
<feature type="signal peptide" evidence="14">
    <location>
        <begin position="1"/>
        <end position="19"/>
    </location>
</feature>
<dbReference type="InterPro" id="IPR045054">
    <property type="entry name" value="P4HA-like"/>
</dbReference>
<dbReference type="InterPro" id="IPR006620">
    <property type="entry name" value="Pro_4_hyd_alph"/>
</dbReference>
<comment type="cofactor">
    <cofactor evidence="1">
        <name>L-ascorbate</name>
        <dbReference type="ChEBI" id="CHEBI:38290"/>
    </cofactor>
</comment>
<keyword evidence="7" id="KW-0802">TPR repeat</keyword>
<dbReference type="Pfam" id="PF13640">
    <property type="entry name" value="2OG-FeII_Oxy_3"/>
    <property type="match status" value="1"/>
</dbReference>
<evidence type="ECO:0000256" key="9">
    <source>
        <dbReference type="ARBA" id="ARBA00022896"/>
    </source>
</evidence>
<evidence type="ECO:0000256" key="13">
    <source>
        <dbReference type="ARBA" id="ARBA00023180"/>
    </source>
</evidence>
<dbReference type="Pfam" id="PF23558">
    <property type="entry name" value="TPR_P4H"/>
    <property type="match status" value="1"/>
</dbReference>
<dbReference type="PANTHER" id="PTHR10869:SF244">
    <property type="entry name" value="PROLYL 4-HYDROXYLASE SUBUNIT ALPHA-2"/>
    <property type="match status" value="1"/>
</dbReference>